<evidence type="ECO:0000259" key="1">
    <source>
        <dbReference type="Pfam" id="PF19493"/>
    </source>
</evidence>
<feature type="domain" description="Trypsin-co-occurring" evidence="1">
    <location>
        <begin position="12"/>
        <end position="109"/>
    </location>
</feature>
<dbReference type="OrthoDB" id="5007906at2"/>
<gene>
    <name evidence="2" type="ORF">FLP10_08705</name>
</gene>
<dbReference type="NCBIfam" id="NF041216">
    <property type="entry name" value="CU044_2847_fam"/>
    <property type="match status" value="1"/>
</dbReference>
<dbReference type="AlphaFoldDB" id="A0A5C1YHG9"/>
<dbReference type="EMBL" id="CP043505">
    <property type="protein sequence ID" value="QEO14487.1"/>
    <property type="molecule type" value="Genomic_DNA"/>
</dbReference>
<protein>
    <recommendedName>
        <fullName evidence="1">Trypsin-co-occurring domain-containing protein</fullName>
    </recommendedName>
</protein>
<sequence length="125" mass="13180">MAELLAFRDEHDDSVILVETSSAGAAGGDEGMVTRGRRSEPMIVEAGRSLDEIMGRLGPVVRSVVAQLREAADFPDEIGVEFAVKISADSNLVIARAGGEANFRVSVRWLGRGASDGRPAPEVSA</sequence>
<dbReference type="Pfam" id="PF19493">
    <property type="entry name" value="Trypco1"/>
    <property type="match status" value="1"/>
</dbReference>
<accession>A0A5C1YHG9</accession>
<organism evidence="2 3">
    <name type="scientific">Agromyces intestinalis</name>
    <dbReference type="NCBI Taxonomy" id="2592652"/>
    <lineage>
        <taxon>Bacteria</taxon>
        <taxon>Bacillati</taxon>
        <taxon>Actinomycetota</taxon>
        <taxon>Actinomycetes</taxon>
        <taxon>Micrococcales</taxon>
        <taxon>Microbacteriaceae</taxon>
        <taxon>Agromyces</taxon>
    </lineage>
</organism>
<reference evidence="2 3" key="1">
    <citation type="submission" date="2019-09" db="EMBL/GenBank/DDBJ databases">
        <title>Genome sequencing of strain KACC 19306.</title>
        <authorList>
            <person name="Heo J."/>
            <person name="Kim S.-J."/>
            <person name="Kim J.-S."/>
            <person name="Hong S.-B."/>
            <person name="Kwon S.-W."/>
        </authorList>
    </citation>
    <scope>NUCLEOTIDE SEQUENCE [LARGE SCALE GENOMIC DNA]</scope>
    <source>
        <strain evidence="2 3">KACC 19306</strain>
    </source>
</reference>
<dbReference type="RefSeq" id="WP_149160508.1">
    <property type="nucleotide sequence ID" value="NZ_CP043505.1"/>
</dbReference>
<keyword evidence="3" id="KW-1185">Reference proteome</keyword>
<dbReference type="Proteomes" id="UP000324678">
    <property type="component" value="Chromosome"/>
</dbReference>
<proteinExistence type="predicted"/>
<name>A0A5C1YHG9_9MICO</name>
<dbReference type="InterPro" id="IPR045794">
    <property type="entry name" value="Trypco1"/>
</dbReference>
<dbReference type="KEGG" id="ail:FLP10_08705"/>
<evidence type="ECO:0000313" key="3">
    <source>
        <dbReference type="Proteomes" id="UP000324678"/>
    </source>
</evidence>
<evidence type="ECO:0000313" key="2">
    <source>
        <dbReference type="EMBL" id="QEO14487.1"/>
    </source>
</evidence>